<feature type="transmembrane region" description="Helical" evidence="1">
    <location>
        <begin position="49"/>
        <end position="68"/>
    </location>
</feature>
<dbReference type="GO" id="GO:0010468">
    <property type="term" value="P:regulation of gene expression"/>
    <property type="evidence" value="ECO:0007669"/>
    <property type="project" value="InterPro"/>
</dbReference>
<feature type="transmembrane region" description="Helical" evidence="1">
    <location>
        <begin position="321"/>
        <end position="342"/>
    </location>
</feature>
<evidence type="ECO:0000313" key="2">
    <source>
        <dbReference type="EMBL" id="NOL49842.1"/>
    </source>
</evidence>
<dbReference type="PANTHER" id="PTHR38457">
    <property type="entry name" value="REGULATOR ABRB-RELATED"/>
    <property type="match status" value="1"/>
</dbReference>
<dbReference type="InterPro" id="IPR007820">
    <property type="entry name" value="AbrB_fam"/>
</dbReference>
<feature type="transmembrane region" description="Helical" evidence="1">
    <location>
        <begin position="75"/>
        <end position="96"/>
    </location>
</feature>
<protein>
    <recommendedName>
        <fullName evidence="4">Ammonia monooxygenase</fullName>
    </recommendedName>
</protein>
<keyword evidence="1" id="KW-1133">Transmembrane helix</keyword>
<accession>A0A7Y4P490</accession>
<dbReference type="PANTHER" id="PTHR38457:SF1">
    <property type="entry name" value="REGULATOR ABRB-RELATED"/>
    <property type="match status" value="1"/>
</dbReference>
<dbReference type="GO" id="GO:0016020">
    <property type="term" value="C:membrane"/>
    <property type="evidence" value="ECO:0007669"/>
    <property type="project" value="InterPro"/>
</dbReference>
<feature type="transmembrane region" description="Helical" evidence="1">
    <location>
        <begin position="211"/>
        <end position="231"/>
    </location>
</feature>
<evidence type="ECO:0000313" key="3">
    <source>
        <dbReference type="Proteomes" id="UP000541421"/>
    </source>
</evidence>
<dbReference type="Proteomes" id="UP000541421">
    <property type="component" value="Unassembled WGS sequence"/>
</dbReference>
<organism evidence="2 3">
    <name type="scientific">Pelistega europaea</name>
    <dbReference type="NCBI Taxonomy" id="106147"/>
    <lineage>
        <taxon>Bacteria</taxon>
        <taxon>Pseudomonadati</taxon>
        <taxon>Pseudomonadota</taxon>
        <taxon>Betaproteobacteria</taxon>
        <taxon>Burkholderiales</taxon>
        <taxon>Alcaligenaceae</taxon>
        <taxon>Pelistega</taxon>
    </lineage>
</organism>
<proteinExistence type="predicted"/>
<feature type="transmembrane region" description="Helical" evidence="1">
    <location>
        <begin position="183"/>
        <end position="204"/>
    </location>
</feature>
<feature type="transmembrane region" description="Helical" evidence="1">
    <location>
        <begin position="237"/>
        <end position="257"/>
    </location>
</feature>
<keyword evidence="1" id="KW-0812">Transmembrane</keyword>
<feature type="transmembrane region" description="Helical" evidence="1">
    <location>
        <begin position="12"/>
        <end position="37"/>
    </location>
</feature>
<sequence length="348" mass="38786">MIPWSCIIVTAILGYVLSILNVPYAFLLTGIIVAFWVSKCTKSKVSNSFFLPFVQIVLGMSTGVSFRVESWDVELLTSIVCMVICLLLGYSFSYLWLVRKSKWEKLDAALAIYPGALAVVLDVLQMKSVRPRVMLIQLTRLLFLTLLLSVTPFMEASVNGNEEGDSVHYLGNSSHVLWNWDDAYYLLVFIVVALLSWGIGRFLLKRVPASYLLSATIVSAFVSQQVVVHGIHVPEGIVTFSTILLGLLIGELFKNIAWQDFVVGIKDSLWVFGMSLLTTILMSQLTSILLGIPFMAIFLAYVPGAVETVSVVALLSGLDMVFILTHHLIRMIILQILPLFFLKFYKSS</sequence>
<dbReference type="EMBL" id="JABGBO010000006">
    <property type="protein sequence ID" value="NOL49842.1"/>
    <property type="molecule type" value="Genomic_DNA"/>
</dbReference>
<evidence type="ECO:0008006" key="4">
    <source>
        <dbReference type="Google" id="ProtNLM"/>
    </source>
</evidence>
<dbReference type="Pfam" id="PF05145">
    <property type="entry name" value="AbrB"/>
    <property type="match status" value="1"/>
</dbReference>
<keyword evidence="3" id="KW-1185">Reference proteome</keyword>
<dbReference type="RefSeq" id="WP_171588814.1">
    <property type="nucleotide sequence ID" value="NZ_JABGBO010000006.1"/>
</dbReference>
<reference evidence="2 3" key="1">
    <citation type="submission" date="2020-05" db="EMBL/GenBank/DDBJ databases">
        <authorList>
            <person name="Niu N."/>
        </authorList>
    </citation>
    <scope>NUCLEOTIDE SEQUENCE [LARGE SCALE GENOMIC DNA]</scope>
    <source>
        <strain evidence="2 3">LMG10982</strain>
    </source>
</reference>
<comment type="caution">
    <text evidence="2">The sequence shown here is derived from an EMBL/GenBank/DDBJ whole genome shotgun (WGS) entry which is preliminary data.</text>
</comment>
<dbReference type="AlphaFoldDB" id="A0A7Y4P490"/>
<keyword evidence="1" id="KW-0472">Membrane</keyword>
<evidence type="ECO:0000256" key="1">
    <source>
        <dbReference type="SAM" id="Phobius"/>
    </source>
</evidence>
<name>A0A7Y4P490_9BURK</name>
<feature type="transmembrane region" description="Helical" evidence="1">
    <location>
        <begin position="269"/>
        <end position="301"/>
    </location>
</feature>
<gene>
    <name evidence="2" type="ORF">HKX40_06800</name>
</gene>
<feature type="transmembrane region" description="Helical" evidence="1">
    <location>
        <begin position="133"/>
        <end position="154"/>
    </location>
</feature>